<dbReference type="Proteomes" id="UP001066276">
    <property type="component" value="Chromosome 3_1"/>
</dbReference>
<evidence type="ECO:0000313" key="3">
    <source>
        <dbReference type="Proteomes" id="UP001066276"/>
    </source>
</evidence>
<proteinExistence type="predicted"/>
<dbReference type="EMBL" id="JANPWB010000005">
    <property type="protein sequence ID" value="KAJ1184843.1"/>
    <property type="molecule type" value="Genomic_DNA"/>
</dbReference>
<evidence type="ECO:0000256" key="1">
    <source>
        <dbReference type="SAM" id="MobiDB-lite"/>
    </source>
</evidence>
<protein>
    <submittedName>
        <fullName evidence="2">Uncharacterized protein</fullName>
    </submittedName>
</protein>
<feature type="region of interest" description="Disordered" evidence="1">
    <location>
        <begin position="1"/>
        <end position="23"/>
    </location>
</feature>
<sequence>MSRKFSSVSLETGKRVSNAESVPMATWERRTDVSVSSVPETVAVARGDFGSARPQVTILDSEVEEGGSKPYLRTKRRQEEYLRIISRDIYINVVKEV</sequence>
<organism evidence="2 3">
    <name type="scientific">Pleurodeles waltl</name>
    <name type="common">Iberian ribbed newt</name>
    <dbReference type="NCBI Taxonomy" id="8319"/>
    <lineage>
        <taxon>Eukaryota</taxon>
        <taxon>Metazoa</taxon>
        <taxon>Chordata</taxon>
        <taxon>Craniata</taxon>
        <taxon>Vertebrata</taxon>
        <taxon>Euteleostomi</taxon>
        <taxon>Amphibia</taxon>
        <taxon>Batrachia</taxon>
        <taxon>Caudata</taxon>
        <taxon>Salamandroidea</taxon>
        <taxon>Salamandridae</taxon>
        <taxon>Pleurodelinae</taxon>
        <taxon>Pleurodeles</taxon>
    </lineage>
</organism>
<reference evidence="2" key="1">
    <citation type="journal article" date="2022" name="bioRxiv">
        <title>Sequencing and chromosome-scale assembly of the giantPleurodeles waltlgenome.</title>
        <authorList>
            <person name="Brown T."/>
            <person name="Elewa A."/>
            <person name="Iarovenko S."/>
            <person name="Subramanian E."/>
            <person name="Araus A.J."/>
            <person name="Petzold A."/>
            <person name="Susuki M."/>
            <person name="Suzuki K.-i.T."/>
            <person name="Hayashi T."/>
            <person name="Toyoda A."/>
            <person name="Oliveira C."/>
            <person name="Osipova E."/>
            <person name="Leigh N.D."/>
            <person name="Simon A."/>
            <person name="Yun M.H."/>
        </authorList>
    </citation>
    <scope>NUCLEOTIDE SEQUENCE</scope>
    <source>
        <strain evidence="2">20211129_DDA</strain>
        <tissue evidence="2">Liver</tissue>
    </source>
</reference>
<feature type="compositionally biased region" description="Polar residues" evidence="1">
    <location>
        <begin position="1"/>
        <end position="10"/>
    </location>
</feature>
<evidence type="ECO:0000313" key="2">
    <source>
        <dbReference type="EMBL" id="KAJ1184843.1"/>
    </source>
</evidence>
<dbReference type="AlphaFoldDB" id="A0AAV7U7S6"/>
<comment type="caution">
    <text evidence="2">The sequence shown here is derived from an EMBL/GenBank/DDBJ whole genome shotgun (WGS) entry which is preliminary data.</text>
</comment>
<keyword evidence="3" id="KW-1185">Reference proteome</keyword>
<gene>
    <name evidence="2" type="ORF">NDU88_001640</name>
</gene>
<accession>A0AAV7U7S6</accession>
<name>A0AAV7U7S6_PLEWA</name>